<evidence type="ECO:0000259" key="6">
    <source>
        <dbReference type="Pfam" id="PF13515"/>
    </source>
</evidence>
<dbReference type="OrthoDB" id="8791282at2"/>
<evidence type="ECO:0000256" key="2">
    <source>
        <dbReference type="ARBA" id="ARBA00022692"/>
    </source>
</evidence>
<feature type="domain" description="Integral membrane bound transporter" evidence="6">
    <location>
        <begin position="26"/>
        <end position="146"/>
    </location>
</feature>
<keyword evidence="2 5" id="KW-0812">Transmembrane</keyword>
<accession>A0A1Q8ZZ35</accession>
<feature type="transmembrane region" description="Helical" evidence="5">
    <location>
        <begin position="12"/>
        <end position="30"/>
    </location>
</feature>
<dbReference type="GO" id="GO:0016020">
    <property type="term" value="C:membrane"/>
    <property type="evidence" value="ECO:0007669"/>
    <property type="project" value="UniProtKB-SubCell"/>
</dbReference>
<evidence type="ECO:0000313" key="10">
    <source>
        <dbReference type="Proteomes" id="UP000544107"/>
    </source>
</evidence>
<reference evidence="7 10" key="2">
    <citation type="submission" date="2020-08" db="EMBL/GenBank/DDBJ databases">
        <title>Genomic Encyclopedia of Type Strains, Phase IV (KMG-IV): sequencing the most valuable type-strain genomes for metagenomic binning, comparative biology and taxonomic classification.</title>
        <authorList>
            <person name="Goeker M."/>
        </authorList>
    </citation>
    <scope>NUCLEOTIDE SEQUENCE [LARGE SCALE GENOMIC DNA]</scope>
    <source>
        <strain evidence="7 10">DSM 100021</strain>
    </source>
</reference>
<evidence type="ECO:0000256" key="1">
    <source>
        <dbReference type="ARBA" id="ARBA00004141"/>
    </source>
</evidence>
<comment type="caution">
    <text evidence="8">The sequence shown here is derived from an EMBL/GenBank/DDBJ whole genome shotgun (WGS) entry which is preliminary data.</text>
</comment>
<dbReference type="InterPro" id="IPR049453">
    <property type="entry name" value="Memb_transporter_dom"/>
</dbReference>
<evidence type="ECO:0000313" key="9">
    <source>
        <dbReference type="Proteomes" id="UP000185598"/>
    </source>
</evidence>
<feature type="transmembrane region" description="Helical" evidence="5">
    <location>
        <begin position="36"/>
        <end position="54"/>
    </location>
</feature>
<evidence type="ECO:0000256" key="5">
    <source>
        <dbReference type="SAM" id="Phobius"/>
    </source>
</evidence>
<feature type="transmembrane region" description="Helical" evidence="5">
    <location>
        <begin position="88"/>
        <end position="107"/>
    </location>
</feature>
<sequence>MWSRLVSHIRDVFSHAVAAALAAALAFYAAHWLFGHQQPIFAAITAIICLAPGIPNHLRQAINLTTGVAIGIAVGEVIFLLPISPLGIQIPLAVFAAMLLGALPNLAPVTPIQAGASALLVIVLGPATGGLVRLMDVIVGVCVGLAFALILFRNATRFHDKAKEQSADDAGQGPDGK</sequence>
<keyword evidence="3 5" id="KW-1133">Transmembrane helix</keyword>
<dbReference type="Proteomes" id="UP000185598">
    <property type="component" value="Unassembled WGS sequence"/>
</dbReference>
<dbReference type="Pfam" id="PF13515">
    <property type="entry name" value="FUSC_2"/>
    <property type="match status" value="1"/>
</dbReference>
<gene>
    <name evidence="8" type="ORF">BJF91_03785</name>
    <name evidence="7" type="ORF">GGQ71_001780</name>
</gene>
<dbReference type="STRING" id="887144.BJF91_03785"/>
<evidence type="ECO:0000256" key="3">
    <source>
        <dbReference type="ARBA" id="ARBA00022989"/>
    </source>
</evidence>
<protein>
    <submittedName>
        <fullName evidence="7">Uncharacterized membrane protein YgaE (UPF0421/DUF939 family)</fullName>
    </submittedName>
</protein>
<keyword evidence="4 5" id="KW-0472">Membrane</keyword>
<name>A0A1Q8ZZ35_9HYPH</name>
<organism evidence="8 9">
    <name type="scientific">Allorhizobium taibaishanense</name>
    <dbReference type="NCBI Taxonomy" id="887144"/>
    <lineage>
        <taxon>Bacteria</taxon>
        <taxon>Pseudomonadati</taxon>
        <taxon>Pseudomonadota</taxon>
        <taxon>Alphaproteobacteria</taxon>
        <taxon>Hyphomicrobiales</taxon>
        <taxon>Rhizobiaceae</taxon>
        <taxon>Rhizobium/Agrobacterium group</taxon>
        <taxon>Allorhizobium</taxon>
    </lineage>
</organism>
<dbReference type="EMBL" id="MKIN01000027">
    <property type="protein sequence ID" value="OLP47537.1"/>
    <property type="molecule type" value="Genomic_DNA"/>
</dbReference>
<dbReference type="RefSeq" id="WP_075616715.1">
    <property type="nucleotide sequence ID" value="NZ_JACIED010000002.1"/>
</dbReference>
<feature type="transmembrane region" description="Helical" evidence="5">
    <location>
        <begin position="138"/>
        <end position="156"/>
    </location>
</feature>
<reference evidence="8 9" key="1">
    <citation type="submission" date="2016-09" db="EMBL/GenBank/DDBJ databases">
        <title>Rhizobium oryziradicis sp. nov., isolated from the root of rice.</title>
        <authorList>
            <person name="Zhao J."/>
            <person name="Zhang X."/>
        </authorList>
    </citation>
    <scope>NUCLEOTIDE SEQUENCE [LARGE SCALE GENOMIC DNA]</scope>
    <source>
        <strain evidence="8 9">14971</strain>
    </source>
</reference>
<evidence type="ECO:0000256" key="4">
    <source>
        <dbReference type="ARBA" id="ARBA00023136"/>
    </source>
</evidence>
<dbReference type="EMBL" id="JACIED010000002">
    <property type="protein sequence ID" value="MBB4007517.1"/>
    <property type="molecule type" value="Genomic_DNA"/>
</dbReference>
<proteinExistence type="predicted"/>
<comment type="subcellular location">
    <subcellularLocation>
        <location evidence="1">Membrane</location>
        <topology evidence="1">Multi-pass membrane protein</topology>
    </subcellularLocation>
</comment>
<keyword evidence="9" id="KW-1185">Reference proteome</keyword>
<dbReference type="AlphaFoldDB" id="A0A1Q8ZZ35"/>
<dbReference type="Proteomes" id="UP000544107">
    <property type="component" value="Unassembled WGS sequence"/>
</dbReference>
<evidence type="ECO:0000313" key="7">
    <source>
        <dbReference type="EMBL" id="MBB4007517.1"/>
    </source>
</evidence>
<evidence type="ECO:0000313" key="8">
    <source>
        <dbReference type="EMBL" id="OLP47537.1"/>
    </source>
</evidence>